<dbReference type="Gene3D" id="3.30.40.10">
    <property type="entry name" value="Zinc/RING finger domain, C3HC4 (zinc finger)"/>
    <property type="match status" value="1"/>
</dbReference>
<sequence>QVPTAVPHRRLSIVDQQSSAKLESQAFEYEAAVYDHDSDEKMAEIGEGNEMPEKKFLIHPKQDTLNDTYDEDEPIEGEKSPKRENERKRKLEEIPAGEKEESDGDASNNRDEDDEENVLIDDGEDVEGEVKKKKQRRSAEEIEREKMMEMEQEEVDPEESEDMVENHAKFCGVCSQIKNEEIRQKEYEKLEIDKVVVCDGCEVDHHVTCMDIQPIDVLHLDKVYCRACRGRDDQLVNTYKKEVADHRTNPYKPEGKLKPMEIGTKRWIRERMKIICDMFDFPPDSLFEVCRNGIEFKKKWNNNEKWKKVFLVKNLYGFGLFIKKPIDLESIIRGMGKDNLMVKVVDVYRQKPKRMSLDYFRELWDDPKIRARPLNILALEVSDTRLVGSVDMPHLHMLYGWAALVEREEKKRMIEANRERKERGEKVIKKEKKVNQRDLYFLFGMEGSFTNFHIDLGGSSVWNYLLSGRKFFFFAPPTQKNLDILKDYSNDKLRKERWLGDQLEGISRVEFKAGECLVMPGGMLHAVFTPEDSVMMGGNFLCDQAIDQQFTAHSTEVELQNDTEYLFPNFEKLSYGRAEMMGQDLNGKETRAPLFTLQSAIKMAENLRRIRSVEKKKKEEEDGVHEIDDEENEKPICFDKMKDVIVSDLTNVIYDHTLLLTGQTRAVDGIDNKIEGRIVMGADEMAALFKEKKENVKMFSFDEKPKMVRKSGGEEKKEK</sequence>
<evidence type="ECO:0000256" key="11">
    <source>
        <dbReference type="ARBA" id="ARBA00023242"/>
    </source>
</evidence>
<evidence type="ECO:0000256" key="9">
    <source>
        <dbReference type="ARBA" id="ARBA00023015"/>
    </source>
</evidence>
<accession>A0AAV5V6N7</accession>
<comment type="caution">
    <text evidence="14">The sequence shown here is derived from an EMBL/GenBank/DDBJ whole genome shotgun (WGS) entry which is preliminary data.</text>
</comment>
<dbReference type="SMART" id="SM00249">
    <property type="entry name" value="PHD"/>
    <property type="match status" value="1"/>
</dbReference>
<keyword evidence="6" id="KW-0223">Dioxygenase</keyword>
<feature type="compositionally biased region" description="Acidic residues" evidence="12">
    <location>
        <begin position="111"/>
        <end position="127"/>
    </location>
</feature>
<reference evidence="14" key="1">
    <citation type="submission" date="2023-10" db="EMBL/GenBank/DDBJ databases">
        <title>Genome assembly of Pristionchus species.</title>
        <authorList>
            <person name="Yoshida K."/>
            <person name="Sommer R.J."/>
        </authorList>
    </citation>
    <scope>NUCLEOTIDE SEQUENCE</scope>
    <source>
        <strain evidence="14">RS5133</strain>
    </source>
</reference>
<comment type="subcellular location">
    <subcellularLocation>
        <location evidence="1">Nucleus</location>
    </subcellularLocation>
</comment>
<evidence type="ECO:0000256" key="6">
    <source>
        <dbReference type="ARBA" id="ARBA00022964"/>
    </source>
</evidence>
<keyword evidence="7" id="KW-0560">Oxidoreductase</keyword>
<dbReference type="GO" id="GO:0008270">
    <property type="term" value="F:zinc ion binding"/>
    <property type="evidence" value="ECO:0007669"/>
    <property type="project" value="UniProtKB-KW"/>
</dbReference>
<keyword evidence="8" id="KW-0408">Iron</keyword>
<dbReference type="GO" id="GO:0006325">
    <property type="term" value="P:chromatin organization"/>
    <property type="evidence" value="ECO:0007669"/>
    <property type="project" value="UniProtKB-KW"/>
</dbReference>
<proteinExistence type="predicted"/>
<evidence type="ECO:0000256" key="8">
    <source>
        <dbReference type="ARBA" id="ARBA00023004"/>
    </source>
</evidence>
<dbReference type="InterPro" id="IPR011011">
    <property type="entry name" value="Znf_FYVE_PHD"/>
</dbReference>
<feature type="region of interest" description="Disordered" evidence="12">
    <location>
        <begin position="38"/>
        <end position="159"/>
    </location>
</feature>
<gene>
    <name evidence="14" type="ORF">PFISCL1PPCAC_5497</name>
</gene>
<feature type="non-terminal residue" evidence="14">
    <location>
        <position position="1"/>
    </location>
</feature>
<keyword evidence="15" id="KW-1185">Reference proteome</keyword>
<feature type="compositionally biased region" description="Acidic residues" evidence="12">
    <location>
        <begin position="150"/>
        <end position="159"/>
    </location>
</feature>
<dbReference type="EMBL" id="BTSY01000002">
    <property type="protein sequence ID" value="GMT14200.1"/>
    <property type="molecule type" value="Genomic_DNA"/>
</dbReference>
<keyword evidence="9" id="KW-0805">Transcription regulation</keyword>
<feature type="domain" description="JmjC" evidence="13">
    <location>
        <begin position="417"/>
        <end position="557"/>
    </location>
</feature>
<keyword evidence="2" id="KW-0479">Metal-binding</keyword>
<evidence type="ECO:0000256" key="3">
    <source>
        <dbReference type="ARBA" id="ARBA00022771"/>
    </source>
</evidence>
<dbReference type="InterPro" id="IPR050690">
    <property type="entry name" value="JHDM1_Histone_Demethylase"/>
</dbReference>
<feature type="compositionally biased region" description="Basic and acidic residues" evidence="12">
    <location>
        <begin position="76"/>
        <end position="99"/>
    </location>
</feature>
<evidence type="ECO:0000256" key="1">
    <source>
        <dbReference type="ARBA" id="ARBA00004123"/>
    </source>
</evidence>
<dbReference type="InterPro" id="IPR003347">
    <property type="entry name" value="JmjC_dom"/>
</dbReference>
<feature type="compositionally biased region" description="Basic and acidic residues" evidence="12">
    <location>
        <begin position="137"/>
        <end position="149"/>
    </location>
</feature>
<keyword evidence="10" id="KW-0804">Transcription</keyword>
<evidence type="ECO:0000313" key="15">
    <source>
        <dbReference type="Proteomes" id="UP001432322"/>
    </source>
</evidence>
<keyword evidence="11" id="KW-0539">Nucleus</keyword>
<dbReference type="Proteomes" id="UP001432322">
    <property type="component" value="Unassembled WGS sequence"/>
</dbReference>
<dbReference type="GO" id="GO:0051213">
    <property type="term" value="F:dioxygenase activity"/>
    <property type="evidence" value="ECO:0007669"/>
    <property type="project" value="UniProtKB-KW"/>
</dbReference>
<dbReference type="Gene3D" id="2.60.120.650">
    <property type="entry name" value="Cupin"/>
    <property type="match status" value="1"/>
</dbReference>
<dbReference type="GO" id="GO:0005634">
    <property type="term" value="C:nucleus"/>
    <property type="evidence" value="ECO:0007669"/>
    <property type="project" value="UniProtKB-SubCell"/>
</dbReference>
<dbReference type="PANTHER" id="PTHR23123">
    <property type="entry name" value="PHD/F-BOX CONTAINING PROTEIN"/>
    <property type="match status" value="1"/>
</dbReference>
<protein>
    <recommendedName>
        <fullName evidence="13">JmjC domain-containing protein</fullName>
    </recommendedName>
</protein>
<keyword evidence="4" id="KW-0862">Zinc</keyword>
<evidence type="ECO:0000313" key="14">
    <source>
        <dbReference type="EMBL" id="GMT14200.1"/>
    </source>
</evidence>
<evidence type="ECO:0000256" key="7">
    <source>
        <dbReference type="ARBA" id="ARBA00023002"/>
    </source>
</evidence>
<organism evidence="14 15">
    <name type="scientific">Pristionchus fissidentatus</name>
    <dbReference type="NCBI Taxonomy" id="1538716"/>
    <lineage>
        <taxon>Eukaryota</taxon>
        <taxon>Metazoa</taxon>
        <taxon>Ecdysozoa</taxon>
        <taxon>Nematoda</taxon>
        <taxon>Chromadorea</taxon>
        <taxon>Rhabditida</taxon>
        <taxon>Rhabditina</taxon>
        <taxon>Diplogasteromorpha</taxon>
        <taxon>Diplogasteroidea</taxon>
        <taxon>Neodiplogasteridae</taxon>
        <taxon>Pristionchus</taxon>
    </lineage>
</organism>
<evidence type="ECO:0000256" key="12">
    <source>
        <dbReference type="SAM" id="MobiDB-lite"/>
    </source>
</evidence>
<dbReference type="PROSITE" id="PS51184">
    <property type="entry name" value="JMJC"/>
    <property type="match status" value="1"/>
</dbReference>
<dbReference type="SMART" id="SM00558">
    <property type="entry name" value="JmjC"/>
    <property type="match status" value="1"/>
</dbReference>
<dbReference type="InterPro" id="IPR001965">
    <property type="entry name" value="Znf_PHD"/>
</dbReference>
<evidence type="ECO:0000256" key="4">
    <source>
        <dbReference type="ARBA" id="ARBA00022833"/>
    </source>
</evidence>
<dbReference type="SUPFAM" id="SSF51197">
    <property type="entry name" value="Clavaminate synthase-like"/>
    <property type="match status" value="1"/>
</dbReference>
<evidence type="ECO:0000256" key="10">
    <source>
        <dbReference type="ARBA" id="ARBA00023163"/>
    </source>
</evidence>
<dbReference type="AlphaFoldDB" id="A0AAV5V6N7"/>
<dbReference type="InterPro" id="IPR013083">
    <property type="entry name" value="Znf_RING/FYVE/PHD"/>
</dbReference>
<dbReference type="SUPFAM" id="SSF57903">
    <property type="entry name" value="FYVE/PHD zinc finger"/>
    <property type="match status" value="1"/>
</dbReference>
<evidence type="ECO:0000259" key="13">
    <source>
        <dbReference type="PROSITE" id="PS51184"/>
    </source>
</evidence>
<evidence type="ECO:0000256" key="5">
    <source>
        <dbReference type="ARBA" id="ARBA00022853"/>
    </source>
</evidence>
<keyword evidence="3" id="KW-0863">Zinc-finger</keyword>
<feature type="non-terminal residue" evidence="14">
    <location>
        <position position="719"/>
    </location>
</feature>
<feature type="compositionally biased region" description="Basic and acidic residues" evidence="12">
    <location>
        <begin position="51"/>
        <end position="64"/>
    </location>
</feature>
<keyword evidence="5" id="KW-0156">Chromatin regulator</keyword>
<evidence type="ECO:0000256" key="2">
    <source>
        <dbReference type="ARBA" id="ARBA00022723"/>
    </source>
</evidence>
<name>A0AAV5V6N7_9BILA</name>